<evidence type="ECO:0000256" key="6">
    <source>
        <dbReference type="SAM" id="Phobius"/>
    </source>
</evidence>
<dbReference type="RefSeq" id="XP_022344731.1">
    <property type="nucleotide sequence ID" value="XM_022489023.1"/>
</dbReference>
<keyword evidence="3 6" id="KW-1133">Transmembrane helix</keyword>
<dbReference type="AlphaFoldDB" id="A0A8B8EXL5"/>
<dbReference type="PANTHER" id="PTHR31395:SF23">
    <property type="entry name" value="GEO05642P1"/>
    <property type="match status" value="1"/>
</dbReference>
<evidence type="ECO:0000256" key="2">
    <source>
        <dbReference type="ARBA" id="ARBA00022692"/>
    </source>
</evidence>
<dbReference type="OrthoDB" id="10502705at2759"/>
<feature type="compositionally biased region" description="Pro residues" evidence="5">
    <location>
        <begin position="159"/>
        <end position="171"/>
    </location>
</feature>
<feature type="compositionally biased region" description="Low complexity" evidence="5">
    <location>
        <begin position="131"/>
        <end position="158"/>
    </location>
</feature>
<reference evidence="8" key="1">
    <citation type="submission" date="2025-08" db="UniProtKB">
        <authorList>
            <consortium name="RefSeq"/>
        </authorList>
    </citation>
    <scope>IDENTIFICATION</scope>
    <source>
        <tissue evidence="8">Whole sample</tissue>
    </source>
</reference>
<feature type="transmembrane region" description="Helical" evidence="6">
    <location>
        <begin position="86"/>
        <end position="107"/>
    </location>
</feature>
<dbReference type="GeneID" id="111137540"/>
<feature type="region of interest" description="Disordered" evidence="5">
    <location>
        <begin position="131"/>
        <end position="192"/>
    </location>
</feature>
<evidence type="ECO:0000313" key="7">
    <source>
        <dbReference type="Proteomes" id="UP000694844"/>
    </source>
</evidence>
<evidence type="ECO:0000256" key="1">
    <source>
        <dbReference type="ARBA" id="ARBA00004370"/>
    </source>
</evidence>
<keyword evidence="4 6" id="KW-0472">Membrane</keyword>
<dbReference type="InterPro" id="IPR026910">
    <property type="entry name" value="Shisa"/>
</dbReference>
<keyword evidence="7" id="KW-1185">Reference proteome</keyword>
<gene>
    <name evidence="8" type="primary">LOC111137540</name>
</gene>
<feature type="compositionally biased region" description="Pro residues" evidence="5">
    <location>
        <begin position="181"/>
        <end position="192"/>
    </location>
</feature>
<evidence type="ECO:0000256" key="3">
    <source>
        <dbReference type="ARBA" id="ARBA00022989"/>
    </source>
</evidence>
<organism evidence="7 8">
    <name type="scientific">Crassostrea virginica</name>
    <name type="common">Eastern oyster</name>
    <dbReference type="NCBI Taxonomy" id="6565"/>
    <lineage>
        <taxon>Eukaryota</taxon>
        <taxon>Metazoa</taxon>
        <taxon>Spiralia</taxon>
        <taxon>Lophotrochozoa</taxon>
        <taxon>Mollusca</taxon>
        <taxon>Bivalvia</taxon>
        <taxon>Autobranchia</taxon>
        <taxon>Pteriomorphia</taxon>
        <taxon>Ostreida</taxon>
        <taxon>Ostreoidea</taxon>
        <taxon>Ostreidae</taxon>
        <taxon>Crassostrea</taxon>
    </lineage>
</organism>
<sequence>MALLPLYQIIFHLKQMKMPMAAEVRFLLFWLISFYFFDTVSGWLTGEACGSGNCLYGYHCCSDSTGYCCPDGYICSGTICISLTVIIAPVVIGVVVIIVIIVIVIACKKKRAQGVIIAPNTNVGYNVQQQTTHQYGQQPGQPGSYPYGQPALPGQMAYPPNPPPQGPPPYMGNPQYSTDPAYPPPPADYKTS</sequence>
<keyword evidence="2 6" id="KW-0812">Transmembrane</keyword>
<evidence type="ECO:0000313" key="8">
    <source>
        <dbReference type="RefSeq" id="XP_022344731.1"/>
    </source>
</evidence>
<evidence type="ECO:0000256" key="5">
    <source>
        <dbReference type="SAM" id="MobiDB-lite"/>
    </source>
</evidence>
<evidence type="ECO:0000256" key="4">
    <source>
        <dbReference type="ARBA" id="ARBA00023136"/>
    </source>
</evidence>
<feature type="transmembrane region" description="Helical" evidence="6">
    <location>
        <begin position="20"/>
        <end position="37"/>
    </location>
</feature>
<proteinExistence type="predicted"/>
<protein>
    <submittedName>
        <fullName evidence="8">Cysteine and tyrosine-rich protein 1-like</fullName>
    </submittedName>
</protein>
<dbReference type="KEGG" id="cvn:111137540"/>
<comment type="subcellular location">
    <subcellularLocation>
        <location evidence="1">Membrane</location>
    </subcellularLocation>
</comment>
<accession>A0A8B8EXL5</accession>
<dbReference type="Proteomes" id="UP000694844">
    <property type="component" value="Chromosome 5"/>
</dbReference>
<name>A0A8B8EXL5_CRAVI</name>
<dbReference type="PANTHER" id="PTHR31395">
    <property type="entry name" value="SHISA"/>
    <property type="match status" value="1"/>
</dbReference>
<dbReference type="GO" id="GO:0016020">
    <property type="term" value="C:membrane"/>
    <property type="evidence" value="ECO:0007669"/>
    <property type="project" value="UniProtKB-SubCell"/>
</dbReference>